<dbReference type="InterPro" id="IPR050264">
    <property type="entry name" value="Bact_CCA-adding_enz_type3_sf"/>
</dbReference>
<dbReference type="GO" id="GO:0000049">
    <property type="term" value="F:tRNA binding"/>
    <property type="evidence" value="ECO:0007669"/>
    <property type="project" value="TreeGrafter"/>
</dbReference>
<dbReference type="Pfam" id="PF01743">
    <property type="entry name" value="PolyA_pol"/>
    <property type="match status" value="1"/>
</dbReference>
<keyword evidence="5" id="KW-0479">Metal-binding</keyword>
<evidence type="ECO:0000259" key="11">
    <source>
        <dbReference type="Pfam" id="PF01966"/>
    </source>
</evidence>
<dbReference type="GO" id="GO:0000166">
    <property type="term" value="F:nucleotide binding"/>
    <property type="evidence" value="ECO:0007669"/>
    <property type="project" value="UniProtKB-KW"/>
</dbReference>
<evidence type="ECO:0000256" key="9">
    <source>
        <dbReference type="RuleBase" id="RU003953"/>
    </source>
</evidence>
<evidence type="ECO:0000313" key="15">
    <source>
        <dbReference type="Proteomes" id="UP000295008"/>
    </source>
</evidence>
<comment type="similarity">
    <text evidence="9">Belongs to the tRNA nucleotidyltransferase/poly(A) polymerase family.</text>
</comment>
<comment type="cofactor">
    <cofactor evidence="1">
        <name>Mg(2+)</name>
        <dbReference type="ChEBI" id="CHEBI:18420"/>
    </cofactor>
</comment>
<protein>
    <submittedName>
        <fullName evidence="14">Poly(A) polymerase/tRNA nucleotidyltransferase (CCA-adding enzyme)</fullName>
    </submittedName>
</protein>
<evidence type="ECO:0000259" key="10">
    <source>
        <dbReference type="Pfam" id="PF01743"/>
    </source>
</evidence>
<dbReference type="EMBL" id="SLUN01000005">
    <property type="protein sequence ID" value="TCL73304.1"/>
    <property type="molecule type" value="Genomic_DNA"/>
</dbReference>
<evidence type="ECO:0000256" key="3">
    <source>
        <dbReference type="ARBA" id="ARBA00022694"/>
    </source>
</evidence>
<dbReference type="GO" id="GO:0046872">
    <property type="term" value="F:metal ion binding"/>
    <property type="evidence" value="ECO:0007669"/>
    <property type="project" value="UniProtKB-KW"/>
</dbReference>
<evidence type="ECO:0000256" key="2">
    <source>
        <dbReference type="ARBA" id="ARBA00022679"/>
    </source>
</evidence>
<evidence type="ECO:0000259" key="13">
    <source>
        <dbReference type="Pfam" id="PF13735"/>
    </source>
</evidence>
<evidence type="ECO:0000313" key="14">
    <source>
        <dbReference type="EMBL" id="TCL73304.1"/>
    </source>
</evidence>
<gene>
    <name evidence="14" type="ORF">EDC14_1005166</name>
</gene>
<dbReference type="OrthoDB" id="9805698at2"/>
<keyword evidence="2 9" id="KW-0808">Transferase</keyword>
<reference evidence="14 15" key="1">
    <citation type="submission" date="2019-03" db="EMBL/GenBank/DDBJ databases">
        <title>Genomic Encyclopedia of Type Strains, Phase IV (KMG-IV): sequencing the most valuable type-strain genomes for metagenomic binning, comparative biology and taxonomic classification.</title>
        <authorList>
            <person name="Goeker M."/>
        </authorList>
    </citation>
    <scope>NUCLEOTIDE SEQUENCE [LARGE SCALE GENOMIC DNA]</scope>
    <source>
        <strain evidence="14 15">LX-B</strain>
    </source>
</reference>
<dbReference type="InterPro" id="IPR006675">
    <property type="entry name" value="HDIG_dom"/>
</dbReference>
<dbReference type="InterPro" id="IPR002646">
    <property type="entry name" value="PolA_pol_head_dom"/>
</dbReference>
<evidence type="ECO:0000256" key="5">
    <source>
        <dbReference type="ARBA" id="ARBA00022723"/>
    </source>
</evidence>
<dbReference type="Gene3D" id="1.10.3090.10">
    <property type="entry name" value="cca-adding enzyme, domain 2"/>
    <property type="match status" value="1"/>
</dbReference>
<dbReference type="SUPFAM" id="SSF81301">
    <property type="entry name" value="Nucleotidyltransferase"/>
    <property type="match status" value="1"/>
</dbReference>
<dbReference type="InterPro" id="IPR032810">
    <property type="entry name" value="CCA-adding_enz_C"/>
</dbReference>
<accession>A0A4R1S310</accession>
<dbReference type="CDD" id="cd00077">
    <property type="entry name" value="HDc"/>
    <property type="match status" value="1"/>
</dbReference>
<feature type="domain" description="HD" evidence="11">
    <location>
        <begin position="270"/>
        <end position="371"/>
    </location>
</feature>
<keyword evidence="8 9" id="KW-0694">RNA-binding</keyword>
<name>A0A4R1S310_HYDET</name>
<dbReference type="Proteomes" id="UP000295008">
    <property type="component" value="Unassembled WGS sequence"/>
</dbReference>
<evidence type="ECO:0000256" key="1">
    <source>
        <dbReference type="ARBA" id="ARBA00001946"/>
    </source>
</evidence>
<feature type="domain" description="CCA-adding enzyme C-terminal" evidence="13">
    <location>
        <begin position="391"/>
        <end position="452"/>
    </location>
</feature>
<keyword evidence="15" id="KW-1185">Reference proteome</keyword>
<dbReference type="GO" id="GO:0016779">
    <property type="term" value="F:nucleotidyltransferase activity"/>
    <property type="evidence" value="ECO:0007669"/>
    <property type="project" value="UniProtKB-KW"/>
</dbReference>
<dbReference type="GO" id="GO:0008033">
    <property type="term" value="P:tRNA processing"/>
    <property type="evidence" value="ECO:0007669"/>
    <property type="project" value="UniProtKB-KW"/>
</dbReference>
<dbReference type="Pfam" id="PF13735">
    <property type="entry name" value="tRNA_NucTran2_2"/>
    <property type="match status" value="1"/>
</dbReference>
<dbReference type="NCBIfam" id="TIGR00277">
    <property type="entry name" value="HDIG"/>
    <property type="match status" value="1"/>
</dbReference>
<evidence type="ECO:0000256" key="7">
    <source>
        <dbReference type="ARBA" id="ARBA00022842"/>
    </source>
</evidence>
<dbReference type="SUPFAM" id="SSF81891">
    <property type="entry name" value="Poly A polymerase C-terminal region-like"/>
    <property type="match status" value="1"/>
</dbReference>
<evidence type="ECO:0000256" key="8">
    <source>
        <dbReference type="ARBA" id="ARBA00022884"/>
    </source>
</evidence>
<keyword evidence="7" id="KW-0460">Magnesium</keyword>
<evidence type="ECO:0000256" key="6">
    <source>
        <dbReference type="ARBA" id="ARBA00022741"/>
    </source>
</evidence>
<evidence type="ECO:0000259" key="12">
    <source>
        <dbReference type="Pfam" id="PF12627"/>
    </source>
</evidence>
<dbReference type="InterPro" id="IPR006674">
    <property type="entry name" value="HD_domain"/>
</dbReference>
<sequence>MSAPKARFALNTTEALNFQAIPGWVRAAAATLLAAGHQAYLVGGAVRDLLWGGAPQDWDLATDARPDRVEAIFCHTVPTGKAYGTITVLAEGGSLEITTFREDLGYSDGRRPDAIRFGTEIAQDLLRRDFTINALAYDFASSEMVDPSGGYADLRRRLLRAVGDPSVRFREDGLRMFRFYRFLATLELHPERRTAAAIRPEWAKPVSLERIRDEFSKLLLGARVRPGLVGLRRSGLLALFLPELEDTDLEQGRYHRHTLWEHLLRATDTIQPQLELRLAALLHDIAKPATRFENESGVHFYGHDQRGAEMTAAILERLRYPGRTVETVTKLIRWHMFLVQPQTGDAAIRRLIAKVGPEQVRNLLELRRADIVATGRIDPQVWEYWRQMAGRILEILEEPAVKEERRLAVTGHDLMSRFGLKPGPLIGRVLGALQEAVWEEPDRNERDILLRLAEEFLNGKGEAGMD</sequence>
<feature type="domain" description="Poly A polymerase head" evidence="10">
    <location>
        <begin position="39"/>
        <end position="160"/>
    </location>
</feature>
<dbReference type="PANTHER" id="PTHR46173:SF1">
    <property type="entry name" value="CCA TRNA NUCLEOTIDYLTRANSFERASE 1, MITOCHONDRIAL"/>
    <property type="match status" value="1"/>
</dbReference>
<dbReference type="AlphaFoldDB" id="A0A4R1S310"/>
<organism evidence="14 15">
    <name type="scientific">Hydrogenispora ethanolica</name>
    <dbReference type="NCBI Taxonomy" id="1082276"/>
    <lineage>
        <taxon>Bacteria</taxon>
        <taxon>Bacillati</taxon>
        <taxon>Bacillota</taxon>
        <taxon>Hydrogenispora</taxon>
    </lineage>
</organism>
<dbReference type="CDD" id="cd05398">
    <property type="entry name" value="NT_ClassII-CCAase"/>
    <property type="match status" value="1"/>
</dbReference>
<dbReference type="InterPro" id="IPR043519">
    <property type="entry name" value="NT_sf"/>
</dbReference>
<dbReference type="Gene3D" id="3.30.460.10">
    <property type="entry name" value="Beta Polymerase, domain 2"/>
    <property type="match status" value="1"/>
</dbReference>
<dbReference type="RefSeq" id="WP_132013450.1">
    <property type="nucleotide sequence ID" value="NZ_SLUN01000005.1"/>
</dbReference>
<evidence type="ECO:0000256" key="4">
    <source>
        <dbReference type="ARBA" id="ARBA00022695"/>
    </source>
</evidence>
<dbReference type="Pfam" id="PF12627">
    <property type="entry name" value="PolyA_pol_RNAbd"/>
    <property type="match status" value="1"/>
</dbReference>
<dbReference type="Pfam" id="PF01966">
    <property type="entry name" value="HD"/>
    <property type="match status" value="1"/>
</dbReference>
<feature type="domain" description="tRNA nucleotidyltransferase/poly(A) polymerase RNA and SrmB- binding" evidence="12">
    <location>
        <begin position="191"/>
        <end position="245"/>
    </location>
</feature>
<proteinExistence type="inferred from homology"/>
<keyword evidence="3" id="KW-0819">tRNA processing</keyword>
<dbReference type="Gene3D" id="1.10.246.80">
    <property type="match status" value="1"/>
</dbReference>
<keyword evidence="4" id="KW-0548">Nucleotidyltransferase</keyword>
<dbReference type="InterPro" id="IPR032828">
    <property type="entry name" value="PolyA_RNA-bd"/>
</dbReference>
<dbReference type="InterPro" id="IPR003607">
    <property type="entry name" value="HD/PDEase_dom"/>
</dbReference>
<keyword evidence="6" id="KW-0547">Nucleotide-binding</keyword>
<comment type="caution">
    <text evidence="14">The sequence shown here is derived from an EMBL/GenBank/DDBJ whole genome shotgun (WGS) entry which is preliminary data.</text>
</comment>
<dbReference type="PANTHER" id="PTHR46173">
    <property type="entry name" value="CCA TRNA NUCLEOTIDYLTRANSFERASE 1, MITOCHONDRIAL"/>
    <property type="match status" value="1"/>
</dbReference>